<dbReference type="HOGENOM" id="CLU_133239_1_0_6"/>
<accession>G4QL24</accession>
<evidence type="ECO:0000313" key="2">
    <source>
        <dbReference type="Proteomes" id="UP000009282"/>
    </source>
</evidence>
<reference evidence="1 2" key="1">
    <citation type="journal article" date="2011" name="J. Bacteriol.">
        <title>Complete genome sequence of seawater bacterium Glaciecola nitratireducens FR1064T.</title>
        <authorList>
            <person name="Bian F."/>
            <person name="Qin Q.L."/>
            <person name="Xie B.B."/>
            <person name="Shu Y.L."/>
            <person name="Zhang X.Y."/>
            <person name="Yu Y."/>
            <person name="Chen B."/>
            <person name="Chen X.L."/>
            <person name="Zhou B.C."/>
            <person name="Zhang Y.Z."/>
        </authorList>
    </citation>
    <scope>NUCLEOTIDE SEQUENCE [LARGE SCALE GENOMIC DNA]</scope>
    <source>
        <strain evidence="2">JCM 12485 / KCTC 12276 / FR1064</strain>
    </source>
</reference>
<dbReference type="Proteomes" id="UP000009282">
    <property type="component" value="Chromosome"/>
</dbReference>
<organism evidence="1 2">
    <name type="scientific">Glaciecola nitratireducens (strain JCM 12485 / KCTC 12276 / FR1064)</name>
    <dbReference type="NCBI Taxonomy" id="1085623"/>
    <lineage>
        <taxon>Bacteria</taxon>
        <taxon>Pseudomonadati</taxon>
        <taxon>Pseudomonadota</taxon>
        <taxon>Gammaproteobacteria</taxon>
        <taxon>Alteromonadales</taxon>
        <taxon>Alteromonadaceae</taxon>
        <taxon>Brumicola</taxon>
    </lineage>
</organism>
<proteinExistence type="predicted"/>
<dbReference type="KEGG" id="gni:GNIT_1290"/>
<dbReference type="AlphaFoldDB" id="G4QL24"/>
<protein>
    <recommendedName>
        <fullName evidence="3">Poly(Hydroxyalkanoate) granule-associated protein</fullName>
    </recommendedName>
</protein>
<dbReference type="eggNOG" id="ENOG50309A3">
    <property type="taxonomic scope" value="Bacteria"/>
</dbReference>
<dbReference type="NCBIfam" id="NF047773">
    <property type="entry name" value="phas_rel_Lepto"/>
    <property type="match status" value="1"/>
</dbReference>
<dbReference type="RefSeq" id="WP_014108288.1">
    <property type="nucleotide sequence ID" value="NC_016041.1"/>
</dbReference>
<evidence type="ECO:0000313" key="1">
    <source>
        <dbReference type="EMBL" id="AEP29414.1"/>
    </source>
</evidence>
<name>G4QL24_GLANF</name>
<sequence length="115" mass="12718">MTKSERANDTFETAEEVARKIWLAGLGAYGKGFEEIQSQYEKLNNETSHLFEDLVSKGEKLEADTKKKLKANGSVGKRVEDVRKTLGLDTSDIDAKIDKLTKKVDALTAAVNKIS</sequence>
<gene>
    <name evidence="1" type="ordered locus">GNIT_1290</name>
</gene>
<evidence type="ECO:0008006" key="3">
    <source>
        <dbReference type="Google" id="ProtNLM"/>
    </source>
</evidence>
<dbReference type="STRING" id="1085623.GNIT_1290"/>
<dbReference type="OrthoDB" id="5801582at2"/>
<keyword evidence="2" id="KW-1185">Reference proteome</keyword>
<dbReference type="EMBL" id="CP003060">
    <property type="protein sequence ID" value="AEP29414.1"/>
    <property type="molecule type" value="Genomic_DNA"/>
</dbReference>
<dbReference type="InterPro" id="IPR008769">
    <property type="entry name" value="PhaF_PhaI"/>
</dbReference>
<dbReference type="Pfam" id="PF05597">
    <property type="entry name" value="Phasin"/>
    <property type="match status" value="1"/>
</dbReference>